<dbReference type="InterPro" id="IPR027640">
    <property type="entry name" value="Kinesin-like_fam"/>
</dbReference>
<dbReference type="OrthoDB" id="3176171at2759"/>
<name>A0A9K3DBM0_9EUKA</name>
<evidence type="ECO:0000313" key="6">
    <source>
        <dbReference type="EMBL" id="GIQ91761.1"/>
    </source>
</evidence>
<feature type="non-terminal residue" evidence="6">
    <location>
        <position position="115"/>
    </location>
</feature>
<keyword evidence="1" id="KW-0493">Microtubule</keyword>
<dbReference type="SMART" id="SM00129">
    <property type="entry name" value="KISc"/>
    <property type="match status" value="1"/>
</dbReference>
<dbReference type="GO" id="GO:0005524">
    <property type="term" value="F:ATP binding"/>
    <property type="evidence" value="ECO:0007669"/>
    <property type="project" value="UniProtKB-UniRule"/>
</dbReference>
<dbReference type="EMBL" id="BDIP01008285">
    <property type="protein sequence ID" value="GIQ91761.1"/>
    <property type="molecule type" value="Genomic_DNA"/>
</dbReference>
<evidence type="ECO:0000313" key="7">
    <source>
        <dbReference type="Proteomes" id="UP000265618"/>
    </source>
</evidence>
<dbReference type="InterPro" id="IPR036961">
    <property type="entry name" value="Kinesin_motor_dom_sf"/>
</dbReference>
<sequence length="115" mass="12562">TCAEPVLQSFLQGVNGTIFAYGQTSAGKTFTMIGDPTFNFRTRGIAPRVVSNLFRSIQQMPGVACTVRVSYLEIYNDVLYDLLGDPEAPRPQMLEGPSGSVEMKNIAMPVVNTEQ</sequence>
<dbReference type="GO" id="GO:0005874">
    <property type="term" value="C:microtubule"/>
    <property type="evidence" value="ECO:0007669"/>
    <property type="project" value="UniProtKB-KW"/>
</dbReference>
<keyword evidence="4" id="KW-0067">ATP-binding</keyword>
<feature type="domain" description="Kinesin motor" evidence="5">
    <location>
        <begin position="1"/>
        <end position="115"/>
    </location>
</feature>
<keyword evidence="4" id="KW-0547">Nucleotide-binding</keyword>
<keyword evidence="3 4" id="KW-0505">Motor protein</keyword>
<keyword evidence="7" id="KW-1185">Reference proteome</keyword>
<comment type="caution">
    <text evidence="6">The sequence shown here is derived from an EMBL/GenBank/DDBJ whole genome shotgun (WGS) entry which is preliminary data.</text>
</comment>
<evidence type="ECO:0000256" key="1">
    <source>
        <dbReference type="ARBA" id="ARBA00022701"/>
    </source>
</evidence>
<dbReference type="InterPro" id="IPR001752">
    <property type="entry name" value="Kinesin_motor_dom"/>
</dbReference>
<evidence type="ECO:0000256" key="2">
    <source>
        <dbReference type="ARBA" id="ARBA00023054"/>
    </source>
</evidence>
<dbReference type="PROSITE" id="PS50067">
    <property type="entry name" value="KINESIN_MOTOR_2"/>
    <property type="match status" value="1"/>
</dbReference>
<dbReference type="InterPro" id="IPR027417">
    <property type="entry name" value="P-loop_NTPase"/>
</dbReference>
<dbReference type="SUPFAM" id="SSF52540">
    <property type="entry name" value="P-loop containing nucleoside triphosphate hydrolases"/>
    <property type="match status" value="1"/>
</dbReference>
<reference evidence="6 7" key="1">
    <citation type="journal article" date="2018" name="PLoS ONE">
        <title>The draft genome of Kipferlia bialata reveals reductive genome evolution in fornicate parasites.</title>
        <authorList>
            <person name="Tanifuji G."/>
            <person name="Takabayashi S."/>
            <person name="Kume K."/>
            <person name="Takagi M."/>
            <person name="Nakayama T."/>
            <person name="Kamikawa R."/>
            <person name="Inagaki Y."/>
            <person name="Hashimoto T."/>
        </authorList>
    </citation>
    <scope>NUCLEOTIDE SEQUENCE [LARGE SCALE GENOMIC DNA]</scope>
    <source>
        <strain evidence="6">NY0173</strain>
    </source>
</reference>
<comment type="similarity">
    <text evidence="4">Belongs to the TRAFAC class myosin-kinesin ATPase superfamily. Kinesin family.</text>
</comment>
<protein>
    <submittedName>
        <fullName evidence="6">Kinesin-like protein</fullName>
    </submittedName>
</protein>
<dbReference type="PANTHER" id="PTHR47968:SF36">
    <property type="entry name" value="KINESIN HEAVY CHAIN ISOFORM X1"/>
    <property type="match status" value="1"/>
</dbReference>
<accession>A0A9K3DBM0</accession>
<dbReference type="Proteomes" id="UP000265618">
    <property type="component" value="Unassembled WGS sequence"/>
</dbReference>
<evidence type="ECO:0000256" key="3">
    <source>
        <dbReference type="ARBA" id="ARBA00023175"/>
    </source>
</evidence>
<dbReference type="Pfam" id="PF00225">
    <property type="entry name" value="Kinesin"/>
    <property type="match status" value="1"/>
</dbReference>
<dbReference type="AlphaFoldDB" id="A0A9K3DBM0"/>
<evidence type="ECO:0000259" key="5">
    <source>
        <dbReference type="PROSITE" id="PS50067"/>
    </source>
</evidence>
<evidence type="ECO:0000256" key="4">
    <source>
        <dbReference type="PROSITE-ProRule" id="PRU00283"/>
    </source>
</evidence>
<dbReference type="GO" id="GO:0008017">
    <property type="term" value="F:microtubule binding"/>
    <property type="evidence" value="ECO:0007669"/>
    <property type="project" value="InterPro"/>
</dbReference>
<feature type="non-terminal residue" evidence="6">
    <location>
        <position position="1"/>
    </location>
</feature>
<dbReference type="GO" id="GO:0007018">
    <property type="term" value="P:microtubule-based movement"/>
    <property type="evidence" value="ECO:0007669"/>
    <property type="project" value="InterPro"/>
</dbReference>
<proteinExistence type="inferred from homology"/>
<feature type="binding site" evidence="4">
    <location>
        <begin position="22"/>
        <end position="29"/>
    </location>
    <ligand>
        <name>ATP</name>
        <dbReference type="ChEBI" id="CHEBI:30616"/>
    </ligand>
</feature>
<dbReference type="Gene3D" id="3.40.850.10">
    <property type="entry name" value="Kinesin motor domain"/>
    <property type="match status" value="1"/>
</dbReference>
<organism evidence="6 7">
    <name type="scientific">Kipferlia bialata</name>
    <dbReference type="NCBI Taxonomy" id="797122"/>
    <lineage>
        <taxon>Eukaryota</taxon>
        <taxon>Metamonada</taxon>
        <taxon>Carpediemonas-like organisms</taxon>
        <taxon>Kipferlia</taxon>
    </lineage>
</organism>
<dbReference type="PANTHER" id="PTHR47968">
    <property type="entry name" value="CENTROMERE PROTEIN E"/>
    <property type="match status" value="1"/>
</dbReference>
<gene>
    <name evidence="6" type="ORF">KIPB_015155</name>
</gene>
<keyword evidence="2" id="KW-0175">Coiled coil</keyword>
<dbReference type="GO" id="GO:0003777">
    <property type="term" value="F:microtubule motor activity"/>
    <property type="evidence" value="ECO:0007669"/>
    <property type="project" value="InterPro"/>
</dbReference>